<dbReference type="InterPro" id="IPR027417">
    <property type="entry name" value="P-loop_NTPase"/>
</dbReference>
<keyword evidence="5" id="KW-0132">Cell division</keyword>
<keyword evidence="1" id="KW-0813">Transport</keyword>
<evidence type="ECO:0000256" key="3">
    <source>
        <dbReference type="ARBA" id="ARBA00022840"/>
    </source>
</evidence>
<dbReference type="PROSITE" id="PS00211">
    <property type="entry name" value="ABC_TRANSPORTER_1"/>
    <property type="match status" value="1"/>
</dbReference>
<dbReference type="InterPro" id="IPR017871">
    <property type="entry name" value="ABC_transporter-like_CS"/>
</dbReference>
<protein>
    <submittedName>
        <fullName evidence="5">Cell division transporter, ATP-binding protein FtsE (TC 3.A.5.1.1)</fullName>
    </submittedName>
</protein>
<name>A0A0U1KUK0_9FIRM</name>
<dbReference type="InterPro" id="IPR015854">
    <property type="entry name" value="ABC_transpr_LolD-like"/>
</dbReference>
<reference evidence="6" key="1">
    <citation type="submission" date="2015-03" db="EMBL/GenBank/DDBJ databases">
        <authorList>
            <person name="Nijsse Bart"/>
        </authorList>
    </citation>
    <scope>NUCLEOTIDE SEQUENCE [LARGE SCALE GENOMIC DNA]</scope>
</reference>
<keyword evidence="6" id="KW-1185">Reference proteome</keyword>
<dbReference type="Pfam" id="PF00005">
    <property type="entry name" value="ABC_tran"/>
    <property type="match status" value="1"/>
</dbReference>
<dbReference type="GO" id="GO:0022857">
    <property type="term" value="F:transmembrane transporter activity"/>
    <property type="evidence" value="ECO:0007669"/>
    <property type="project" value="TreeGrafter"/>
</dbReference>
<dbReference type="SMART" id="SM00382">
    <property type="entry name" value="AAA"/>
    <property type="match status" value="1"/>
</dbReference>
<evidence type="ECO:0000313" key="6">
    <source>
        <dbReference type="Proteomes" id="UP000049855"/>
    </source>
</evidence>
<dbReference type="FunFam" id="3.40.50.300:FF:000032">
    <property type="entry name" value="Export ABC transporter ATP-binding protein"/>
    <property type="match status" value="1"/>
</dbReference>
<keyword evidence="5" id="KW-0131">Cell cycle</keyword>
<dbReference type="EMBL" id="CTRP01000003">
    <property type="protein sequence ID" value="CQR70799.1"/>
    <property type="molecule type" value="Genomic_DNA"/>
</dbReference>
<proteinExistence type="predicted"/>
<dbReference type="GO" id="GO:0051301">
    <property type="term" value="P:cell division"/>
    <property type="evidence" value="ECO:0007669"/>
    <property type="project" value="UniProtKB-KW"/>
</dbReference>
<dbReference type="Proteomes" id="UP000049855">
    <property type="component" value="Unassembled WGS sequence"/>
</dbReference>
<evidence type="ECO:0000259" key="4">
    <source>
        <dbReference type="PROSITE" id="PS50893"/>
    </source>
</evidence>
<dbReference type="RefSeq" id="WP_021169519.1">
    <property type="nucleotide sequence ID" value="NZ_CTRP01000003.1"/>
</dbReference>
<dbReference type="SUPFAM" id="SSF52540">
    <property type="entry name" value="P-loop containing nucleoside triphosphate hydrolases"/>
    <property type="match status" value="1"/>
</dbReference>
<sequence>MLAKWLSGLVSTDLPQPCVTAAAVELAAVRKTYSTEAGDFEALKGINLQVTAGEFVAVVGKSGSGKSTLINMITGIDRPTGGEVWVAGMPVHTLTENQIAIWRGRTVGVVFQFFQLIPTLTVLENVMLPMDFCDMYDRTKRPERARELLDLVGVGEQAHKLPANLSGGQQQRVAIARSLANDPPLLVADEPTGNLDSRTATTVIDLFKQLAASGKTIVMVTHDNDLACRSGRIVTVYDGQIMTSQSAECGNYAQI</sequence>
<dbReference type="GO" id="GO:0005524">
    <property type="term" value="F:ATP binding"/>
    <property type="evidence" value="ECO:0007669"/>
    <property type="project" value="UniProtKB-KW"/>
</dbReference>
<dbReference type="InterPro" id="IPR003593">
    <property type="entry name" value="AAA+_ATPase"/>
</dbReference>
<evidence type="ECO:0000256" key="1">
    <source>
        <dbReference type="ARBA" id="ARBA00022448"/>
    </source>
</evidence>
<keyword evidence="2" id="KW-0547">Nucleotide-binding</keyword>
<gene>
    <name evidence="5" type="ORF">SpAn4DRAFT_1777</name>
</gene>
<dbReference type="GO" id="GO:0016887">
    <property type="term" value="F:ATP hydrolysis activity"/>
    <property type="evidence" value="ECO:0007669"/>
    <property type="project" value="InterPro"/>
</dbReference>
<dbReference type="Gene3D" id="3.40.50.300">
    <property type="entry name" value="P-loop containing nucleotide triphosphate hydrolases"/>
    <property type="match status" value="1"/>
</dbReference>
<dbReference type="CDD" id="cd03255">
    <property type="entry name" value="ABC_MJ0796_LolCDE_FtsE"/>
    <property type="match status" value="1"/>
</dbReference>
<accession>A0A0U1KUK0</accession>
<dbReference type="PROSITE" id="PS50893">
    <property type="entry name" value="ABC_TRANSPORTER_2"/>
    <property type="match status" value="1"/>
</dbReference>
<evidence type="ECO:0000256" key="2">
    <source>
        <dbReference type="ARBA" id="ARBA00022741"/>
    </source>
</evidence>
<keyword evidence="3 5" id="KW-0067">ATP-binding</keyword>
<dbReference type="AlphaFoldDB" id="A0A0U1KUK0"/>
<dbReference type="GO" id="GO:0098796">
    <property type="term" value="C:membrane protein complex"/>
    <property type="evidence" value="ECO:0007669"/>
    <property type="project" value="UniProtKB-ARBA"/>
</dbReference>
<organism evidence="5 6">
    <name type="scientific">Sporomusa ovata</name>
    <dbReference type="NCBI Taxonomy" id="2378"/>
    <lineage>
        <taxon>Bacteria</taxon>
        <taxon>Bacillati</taxon>
        <taxon>Bacillota</taxon>
        <taxon>Negativicutes</taxon>
        <taxon>Selenomonadales</taxon>
        <taxon>Sporomusaceae</taxon>
        <taxon>Sporomusa</taxon>
    </lineage>
</organism>
<dbReference type="PANTHER" id="PTHR24220:SF86">
    <property type="entry name" value="ABC TRANSPORTER ABCH.1"/>
    <property type="match status" value="1"/>
</dbReference>
<dbReference type="InterPro" id="IPR017911">
    <property type="entry name" value="MacB-like_ATP-bd"/>
</dbReference>
<dbReference type="InterPro" id="IPR003439">
    <property type="entry name" value="ABC_transporter-like_ATP-bd"/>
</dbReference>
<feature type="domain" description="ABC transporter" evidence="4">
    <location>
        <begin position="24"/>
        <end position="255"/>
    </location>
</feature>
<evidence type="ECO:0000313" key="5">
    <source>
        <dbReference type="EMBL" id="CQR70799.1"/>
    </source>
</evidence>
<dbReference type="GO" id="GO:0005886">
    <property type="term" value="C:plasma membrane"/>
    <property type="evidence" value="ECO:0007669"/>
    <property type="project" value="TreeGrafter"/>
</dbReference>
<dbReference type="PANTHER" id="PTHR24220">
    <property type="entry name" value="IMPORT ATP-BINDING PROTEIN"/>
    <property type="match status" value="1"/>
</dbReference>